<evidence type="ECO:0000313" key="7">
    <source>
        <dbReference type="Proteomes" id="UP000008810"/>
    </source>
</evidence>
<dbReference type="InterPro" id="IPR001680">
    <property type="entry name" value="WD40_rpt"/>
</dbReference>
<dbReference type="InParanoid" id="A0A0Q3J566"/>
<dbReference type="PROSITE" id="PS50294">
    <property type="entry name" value="WD_REPEATS_REGION"/>
    <property type="match status" value="2"/>
</dbReference>
<dbReference type="PANTHER" id="PTHR19846:SF0">
    <property type="entry name" value="PRE-MRNA PROCESSING FACTOR 4"/>
    <property type="match status" value="1"/>
</dbReference>
<feature type="repeat" description="WD" evidence="3">
    <location>
        <begin position="90"/>
        <end position="131"/>
    </location>
</feature>
<dbReference type="GO" id="GO:0000398">
    <property type="term" value="P:mRNA splicing, via spliceosome"/>
    <property type="evidence" value="ECO:0000318"/>
    <property type="project" value="GO_Central"/>
</dbReference>
<feature type="repeat" description="WD" evidence="3">
    <location>
        <begin position="199"/>
        <end position="237"/>
    </location>
</feature>
<dbReference type="InterPro" id="IPR015943">
    <property type="entry name" value="WD40/YVTN_repeat-like_dom_sf"/>
</dbReference>
<accession>A0A0Q3J566</accession>
<evidence type="ECO:0000256" key="4">
    <source>
        <dbReference type="SAM" id="MobiDB-lite"/>
    </source>
</evidence>
<feature type="compositionally biased region" description="Acidic residues" evidence="4">
    <location>
        <begin position="12"/>
        <end position="22"/>
    </location>
</feature>
<dbReference type="PROSITE" id="PS00678">
    <property type="entry name" value="WD_REPEATS_1"/>
    <property type="match status" value="1"/>
</dbReference>
<dbReference type="InterPro" id="IPR036322">
    <property type="entry name" value="WD40_repeat_dom_sf"/>
</dbReference>
<keyword evidence="2" id="KW-0677">Repeat</keyword>
<evidence type="ECO:0000313" key="5">
    <source>
        <dbReference type="EMBL" id="KQK13099.2"/>
    </source>
</evidence>
<dbReference type="InterPro" id="IPR019775">
    <property type="entry name" value="WD40_repeat_CS"/>
</dbReference>
<dbReference type="Proteomes" id="UP000008810">
    <property type="component" value="Chromosome 1"/>
</dbReference>
<feature type="region of interest" description="Disordered" evidence="4">
    <location>
        <begin position="1"/>
        <end position="23"/>
    </location>
</feature>
<organism evidence="5">
    <name type="scientific">Brachypodium distachyon</name>
    <name type="common">Purple false brome</name>
    <name type="synonym">Trachynia distachya</name>
    <dbReference type="NCBI Taxonomy" id="15368"/>
    <lineage>
        <taxon>Eukaryota</taxon>
        <taxon>Viridiplantae</taxon>
        <taxon>Streptophyta</taxon>
        <taxon>Embryophyta</taxon>
        <taxon>Tracheophyta</taxon>
        <taxon>Spermatophyta</taxon>
        <taxon>Magnoliopsida</taxon>
        <taxon>Liliopsida</taxon>
        <taxon>Poales</taxon>
        <taxon>Poaceae</taxon>
        <taxon>BOP clade</taxon>
        <taxon>Pooideae</taxon>
        <taxon>Stipodae</taxon>
        <taxon>Brachypodieae</taxon>
        <taxon>Brachypodium</taxon>
    </lineage>
</organism>
<dbReference type="SUPFAM" id="SSF50978">
    <property type="entry name" value="WD40 repeat-like"/>
    <property type="match status" value="1"/>
</dbReference>
<dbReference type="GO" id="GO:0046540">
    <property type="term" value="C:U4/U6 x U5 tri-snRNP complex"/>
    <property type="evidence" value="ECO:0000318"/>
    <property type="project" value="GO_Central"/>
</dbReference>
<evidence type="ECO:0000256" key="1">
    <source>
        <dbReference type="ARBA" id="ARBA00022574"/>
    </source>
</evidence>
<dbReference type="Gramene" id="KQK13099">
    <property type="protein sequence ID" value="KQK13099"/>
    <property type="gene ID" value="BRADI_1g08050v3"/>
</dbReference>
<dbReference type="AlphaFoldDB" id="A0A0Q3J566"/>
<evidence type="ECO:0000256" key="2">
    <source>
        <dbReference type="ARBA" id="ARBA00022737"/>
    </source>
</evidence>
<protein>
    <submittedName>
        <fullName evidence="5 6">Uncharacterized protein</fullName>
    </submittedName>
</protein>
<dbReference type="PANTHER" id="PTHR19846">
    <property type="entry name" value="WD40 REPEAT PROTEIN"/>
    <property type="match status" value="1"/>
</dbReference>
<feature type="repeat" description="WD" evidence="3">
    <location>
        <begin position="157"/>
        <end position="198"/>
    </location>
</feature>
<feature type="compositionally biased region" description="Basic and acidic residues" evidence="4">
    <location>
        <begin position="1"/>
        <end position="11"/>
    </location>
</feature>
<sequence>MDRRDRLHAQEDEQGAAEEEAEQIQYPFFTEGTKEFLQARVDIAMHSLPLAKARVERAKRRLRDPDEDPEAEAAGLAVKQAGEFALERSVVGDDRPLTGCSFSRDASMLATSSWSGIIKVWSVPQITKIATLKGHTERATDVAFSPRLPRGSLVMSFDGHLDRLARLAFHPSGKYLGTASFDKTWRLWDVHTGKELLLQEWHNRGVYGVSFHPDGSLAASCGLNAAAPIWDLRSGRS</sequence>
<reference evidence="6" key="3">
    <citation type="submission" date="2018-08" db="UniProtKB">
        <authorList>
            <consortium name="EnsemblPlants"/>
        </authorList>
    </citation>
    <scope>IDENTIFICATION</scope>
    <source>
        <strain evidence="6">cv. Bd21</strain>
    </source>
</reference>
<reference evidence="5" key="2">
    <citation type="submission" date="2017-06" db="EMBL/GenBank/DDBJ databases">
        <title>WGS assembly of Brachypodium distachyon.</title>
        <authorList>
            <consortium name="The International Brachypodium Initiative"/>
            <person name="Lucas S."/>
            <person name="Harmon-Smith M."/>
            <person name="Lail K."/>
            <person name="Tice H."/>
            <person name="Grimwood J."/>
            <person name="Bruce D."/>
            <person name="Barry K."/>
            <person name="Shu S."/>
            <person name="Lindquist E."/>
            <person name="Wang M."/>
            <person name="Pitluck S."/>
            <person name="Vogel J.P."/>
            <person name="Garvin D.F."/>
            <person name="Mockler T.C."/>
            <person name="Schmutz J."/>
            <person name="Rokhsar D."/>
            <person name="Bevan M.W."/>
        </authorList>
    </citation>
    <scope>NUCLEOTIDE SEQUENCE</scope>
    <source>
        <strain evidence="5">Bd21</strain>
    </source>
</reference>
<evidence type="ECO:0000313" key="6">
    <source>
        <dbReference type="EnsemblPlants" id="KQK13099"/>
    </source>
</evidence>
<name>A0A0Q3J566_BRADI</name>
<dbReference type="PROSITE" id="PS50082">
    <property type="entry name" value="WD_REPEATS_2"/>
    <property type="match status" value="3"/>
</dbReference>
<dbReference type="Pfam" id="PF00400">
    <property type="entry name" value="WD40"/>
    <property type="match status" value="3"/>
</dbReference>
<dbReference type="Gene3D" id="2.130.10.10">
    <property type="entry name" value="YVTN repeat-like/Quinoprotein amine dehydrogenase"/>
    <property type="match status" value="2"/>
</dbReference>
<dbReference type="STRING" id="15368.A0A0Q3J566"/>
<evidence type="ECO:0000256" key="3">
    <source>
        <dbReference type="PROSITE-ProRule" id="PRU00221"/>
    </source>
</evidence>
<dbReference type="GO" id="GO:0017070">
    <property type="term" value="F:U6 snRNA binding"/>
    <property type="evidence" value="ECO:0000318"/>
    <property type="project" value="GO_Central"/>
</dbReference>
<dbReference type="EMBL" id="CM000880">
    <property type="protein sequence ID" value="KQK13099.2"/>
    <property type="molecule type" value="Genomic_DNA"/>
</dbReference>
<dbReference type="OrthoDB" id="540662at2759"/>
<dbReference type="GO" id="GO:0030621">
    <property type="term" value="F:U4 snRNA binding"/>
    <property type="evidence" value="ECO:0000318"/>
    <property type="project" value="GO_Central"/>
</dbReference>
<proteinExistence type="predicted"/>
<dbReference type="SMART" id="SM00320">
    <property type="entry name" value="WD40"/>
    <property type="match status" value="3"/>
</dbReference>
<keyword evidence="7" id="KW-1185">Reference proteome</keyword>
<gene>
    <name evidence="5" type="ORF">BRADI_1g08050v3</name>
</gene>
<keyword evidence="1 3" id="KW-0853">WD repeat</keyword>
<reference evidence="5 6" key="1">
    <citation type="journal article" date="2010" name="Nature">
        <title>Genome sequencing and analysis of the model grass Brachypodium distachyon.</title>
        <authorList>
            <consortium name="International Brachypodium Initiative"/>
        </authorList>
    </citation>
    <scope>NUCLEOTIDE SEQUENCE [LARGE SCALE GENOMIC DNA]</scope>
    <source>
        <strain evidence="5 6">Bd21</strain>
    </source>
</reference>
<dbReference type="EnsemblPlants" id="KQK13099">
    <property type="protein sequence ID" value="KQK13099"/>
    <property type="gene ID" value="BRADI_1g08050v3"/>
</dbReference>